<accession>A0A1E5P9G1</accession>
<proteinExistence type="predicted"/>
<dbReference type="Pfam" id="PF13649">
    <property type="entry name" value="Methyltransf_25"/>
    <property type="match status" value="1"/>
</dbReference>
<feature type="domain" description="Methyltransferase" evidence="1">
    <location>
        <begin position="66"/>
        <end position="164"/>
    </location>
</feature>
<organism evidence="2 3">
    <name type="scientific">Streptomyces agglomeratus</name>
    <dbReference type="NCBI Taxonomy" id="285458"/>
    <lineage>
        <taxon>Bacteria</taxon>
        <taxon>Bacillati</taxon>
        <taxon>Actinomycetota</taxon>
        <taxon>Actinomycetes</taxon>
        <taxon>Kitasatosporales</taxon>
        <taxon>Streptomycetaceae</taxon>
        <taxon>Streptomyces</taxon>
    </lineage>
</organism>
<keyword evidence="2" id="KW-0489">Methyltransferase</keyword>
<keyword evidence="3" id="KW-1185">Reference proteome</keyword>
<sequence>MAPATAPAARLVPGRAGELLAELGDRAVLCDMYDATGSEVYHDLAGGNTLEIRELLAAIRPFPGPVLDLAAGSGRLTFPLLAAGRPVTALELSPDMLRLLHARLDEAPASLRGRCDTVRADMSDFSLGRRYAVVVLGTTTVSLLDADGRAGLYRAVRDHLEPGGRFLLSTVDLDPDDDGPAEAELLHAAPSGRAYRMFEHWVDGSGTRTVTVFPAEPGAGPVPVCVTSINVLPVAVLEDELARAGFAVRSRIPLTGAGERHHDVLLEAEALR</sequence>
<protein>
    <submittedName>
        <fullName evidence="2">SAM-dependent methyltransferase</fullName>
    </submittedName>
</protein>
<dbReference type="GO" id="GO:0032259">
    <property type="term" value="P:methylation"/>
    <property type="evidence" value="ECO:0007669"/>
    <property type="project" value="UniProtKB-KW"/>
</dbReference>
<reference evidence="2 3" key="1">
    <citation type="submission" date="2016-08" db="EMBL/GenBank/DDBJ databases">
        <title>Complete genome sequence of Streptomyces agglomeratus strain 6-3-2, a novel anti-MRSA actinomycete isolated from Wuli of Tebit, China.</title>
        <authorList>
            <person name="Chen X."/>
        </authorList>
    </citation>
    <scope>NUCLEOTIDE SEQUENCE [LARGE SCALE GENOMIC DNA]</scope>
    <source>
        <strain evidence="2 3">6-3-2</strain>
    </source>
</reference>
<dbReference type="AlphaFoldDB" id="A0A1E5P9G1"/>
<dbReference type="InterPro" id="IPR049690">
    <property type="entry name" value="Daptide_MTase"/>
</dbReference>
<dbReference type="InterPro" id="IPR029063">
    <property type="entry name" value="SAM-dependent_MTases_sf"/>
</dbReference>
<evidence type="ECO:0000313" key="3">
    <source>
        <dbReference type="Proteomes" id="UP000095759"/>
    </source>
</evidence>
<evidence type="ECO:0000259" key="1">
    <source>
        <dbReference type="Pfam" id="PF13649"/>
    </source>
</evidence>
<dbReference type="Gene3D" id="3.40.50.150">
    <property type="entry name" value="Vaccinia Virus protein VP39"/>
    <property type="match status" value="1"/>
</dbReference>
<dbReference type="SUPFAM" id="SSF53335">
    <property type="entry name" value="S-adenosyl-L-methionine-dependent methyltransferases"/>
    <property type="match status" value="1"/>
</dbReference>
<gene>
    <name evidence="2" type="ORF">AS594_18280</name>
</gene>
<dbReference type="CDD" id="cd02440">
    <property type="entry name" value="AdoMet_MTases"/>
    <property type="match status" value="1"/>
</dbReference>
<dbReference type="InterPro" id="IPR041698">
    <property type="entry name" value="Methyltransf_25"/>
</dbReference>
<dbReference type="STRING" id="285458.BGM19_18765"/>
<comment type="caution">
    <text evidence="2">The sequence shown here is derived from an EMBL/GenBank/DDBJ whole genome shotgun (WGS) entry which is preliminary data.</text>
</comment>
<dbReference type="EMBL" id="MEHJ01000001">
    <property type="protein sequence ID" value="OEJ26158.1"/>
    <property type="molecule type" value="Genomic_DNA"/>
</dbReference>
<dbReference type="GO" id="GO:0008168">
    <property type="term" value="F:methyltransferase activity"/>
    <property type="evidence" value="ECO:0007669"/>
    <property type="project" value="UniProtKB-KW"/>
</dbReference>
<dbReference type="Proteomes" id="UP000095759">
    <property type="component" value="Unassembled WGS sequence"/>
</dbReference>
<name>A0A1E5P9G1_9ACTN</name>
<dbReference type="NCBIfam" id="NF041820">
    <property type="entry name" value="daptide_MTase"/>
    <property type="match status" value="1"/>
</dbReference>
<dbReference type="OrthoDB" id="3172472at2"/>
<keyword evidence="2" id="KW-0808">Transferase</keyword>
<evidence type="ECO:0000313" key="2">
    <source>
        <dbReference type="EMBL" id="OEJ26158.1"/>
    </source>
</evidence>